<dbReference type="Gene3D" id="2.60.120.10">
    <property type="entry name" value="Jelly Rolls"/>
    <property type="match status" value="1"/>
</dbReference>
<evidence type="ECO:0008006" key="3">
    <source>
        <dbReference type="Google" id="ProtNLM"/>
    </source>
</evidence>
<gene>
    <name evidence="1" type="ORF">GCM10010831_13130</name>
</gene>
<reference evidence="1 2" key="1">
    <citation type="journal article" date="2014" name="Int. J. Syst. Evol. Microbiol.">
        <title>Complete genome sequence of Corynebacterium casei LMG S-19264T (=DSM 44701T), isolated from a smear-ripened cheese.</title>
        <authorList>
            <consortium name="US DOE Joint Genome Institute (JGI-PGF)"/>
            <person name="Walter F."/>
            <person name="Albersmeier A."/>
            <person name="Kalinowski J."/>
            <person name="Ruckert C."/>
        </authorList>
    </citation>
    <scope>NUCLEOTIDE SEQUENCE [LARGE SCALE GENOMIC DNA]</scope>
    <source>
        <strain evidence="1 2">CGMCC 1.12925</strain>
    </source>
</reference>
<dbReference type="InterPro" id="IPR014710">
    <property type="entry name" value="RmlC-like_jellyroll"/>
</dbReference>
<comment type="caution">
    <text evidence="1">The sequence shown here is derived from an EMBL/GenBank/DDBJ whole genome shotgun (WGS) entry which is preliminary data.</text>
</comment>
<protein>
    <recommendedName>
        <fullName evidence="3">Cupin domain-containing protein</fullName>
    </recommendedName>
</protein>
<dbReference type="InterPro" id="IPR011051">
    <property type="entry name" value="RmlC_Cupin_sf"/>
</dbReference>
<dbReference type="SUPFAM" id="SSF51182">
    <property type="entry name" value="RmlC-like cupins"/>
    <property type="match status" value="1"/>
</dbReference>
<name>A0A916ZT81_9FLAO</name>
<evidence type="ECO:0000313" key="1">
    <source>
        <dbReference type="EMBL" id="GGE13079.1"/>
    </source>
</evidence>
<dbReference type="EMBL" id="BMGL01000007">
    <property type="protein sequence ID" value="GGE13079.1"/>
    <property type="molecule type" value="Genomic_DNA"/>
</dbReference>
<sequence length="129" mass="14849">MKFFKKSFTYLLSIVFLFTFIISCQNQKKLPDPLEAGWEGRKVCEVLIDNKNVRTLKCTFPPGVGHEKHFHAMHFGYTLAGGKFRITDASGIREVEIPTGYDFYNEKVEWHEVINIGDSTAVFLIMEPK</sequence>
<proteinExistence type="predicted"/>
<dbReference type="AlphaFoldDB" id="A0A916ZT81"/>
<dbReference type="Proteomes" id="UP000599688">
    <property type="component" value="Unassembled WGS sequence"/>
</dbReference>
<organism evidence="1 2">
    <name type="scientific">Psychroflexus salis</name>
    <dbReference type="NCBI Taxonomy" id="1526574"/>
    <lineage>
        <taxon>Bacteria</taxon>
        <taxon>Pseudomonadati</taxon>
        <taxon>Bacteroidota</taxon>
        <taxon>Flavobacteriia</taxon>
        <taxon>Flavobacteriales</taxon>
        <taxon>Flavobacteriaceae</taxon>
        <taxon>Psychroflexus</taxon>
    </lineage>
</organism>
<evidence type="ECO:0000313" key="2">
    <source>
        <dbReference type="Proteomes" id="UP000599688"/>
    </source>
</evidence>
<dbReference type="PROSITE" id="PS51257">
    <property type="entry name" value="PROKAR_LIPOPROTEIN"/>
    <property type="match status" value="1"/>
</dbReference>
<keyword evidence="2" id="KW-1185">Reference proteome</keyword>
<accession>A0A916ZT81</accession>
<dbReference type="RefSeq" id="WP_188406026.1">
    <property type="nucleotide sequence ID" value="NZ_BMGL01000007.1"/>
</dbReference>